<name>A0ACC2E8T9_DIPCM</name>
<protein>
    <submittedName>
        <fullName evidence="1">Uncharacterized protein</fullName>
    </submittedName>
</protein>
<comment type="caution">
    <text evidence="1">The sequence shown here is derived from an EMBL/GenBank/DDBJ whole genome shotgun (WGS) entry which is preliminary data.</text>
</comment>
<keyword evidence="2" id="KW-1185">Reference proteome</keyword>
<accession>A0ACC2E8T9</accession>
<evidence type="ECO:0000313" key="1">
    <source>
        <dbReference type="EMBL" id="KAJ7562924.1"/>
    </source>
</evidence>
<dbReference type="EMBL" id="CM055094">
    <property type="protein sequence ID" value="KAJ7562924.1"/>
    <property type="molecule type" value="Genomic_DNA"/>
</dbReference>
<proteinExistence type="predicted"/>
<sequence length="338" mass="35905">MAAPSPGPSTSAFPTSALPPSPRPASSPAIVSSWSHQDDKLFESALSIYAQDTDDRWEKVAAMVPGKEPCEVERHFSTLAEDVKLIEAGLVAMPGYAPPSLLVSESGADQAPSAFDSPLVKKEVGFASAQPSAFAPTSSINKGGIGFASNKAILGKPSEQERRKGIPWTEDEHRLFLLGLEKFGKGDWRSISRNFVISRTPTQVASHAQKYFIRLASINKDKRRNSIHDITSVKNGDVRQQAHPPPITGQIPIVSGPVLGQPVQHLPQQNLPGVALYVGQPITSPAGSAVGTPVLLPSPGHAAPFGARPHLPKPVVPAPTRPVPQATHNPMPQPATNH</sequence>
<gene>
    <name evidence="1" type="ORF">O6H91_03G089300</name>
</gene>
<dbReference type="Proteomes" id="UP001162992">
    <property type="component" value="Chromosome 3"/>
</dbReference>
<reference evidence="2" key="1">
    <citation type="journal article" date="2024" name="Proc. Natl. Acad. Sci. U.S.A.">
        <title>Extraordinary preservation of gene collinearity over three hundred million years revealed in homosporous lycophytes.</title>
        <authorList>
            <person name="Li C."/>
            <person name="Wickell D."/>
            <person name="Kuo L.Y."/>
            <person name="Chen X."/>
            <person name="Nie B."/>
            <person name="Liao X."/>
            <person name="Peng D."/>
            <person name="Ji J."/>
            <person name="Jenkins J."/>
            <person name="Williams M."/>
            <person name="Shu S."/>
            <person name="Plott C."/>
            <person name="Barry K."/>
            <person name="Rajasekar S."/>
            <person name="Grimwood J."/>
            <person name="Han X."/>
            <person name="Sun S."/>
            <person name="Hou Z."/>
            <person name="He W."/>
            <person name="Dai G."/>
            <person name="Sun C."/>
            <person name="Schmutz J."/>
            <person name="Leebens-Mack J.H."/>
            <person name="Li F.W."/>
            <person name="Wang L."/>
        </authorList>
    </citation>
    <scope>NUCLEOTIDE SEQUENCE [LARGE SCALE GENOMIC DNA]</scope>
    <source>
        <strain evidence="2">cv. PW_Plant_1</strain>
    </source>
</reference>
<organism evidence="1 2">
    <name type="scientific">Diphasiastrum complanatum</name>
    <name type="common">Issler's clubmoss</name>
    <name type="synonym">Lycopodium complanatum</name>
    <dbReference type="NCBI Taxonomy" id="34168"/>
    <lineage>
        <taxon>Eukaryota</taxon>
        <taxon>Viridiplantae</taxon>
        <taxon>Streptophyta</taxon>
        <taxon>Embryophyta</taxon>
        <taxon>Tracheophyta</taxon>
        <taxon>Lycopodiopsida</taxon>
        <taxon>Lycopodiales</taxon>
        <taxon>Lycopodiaceae</taxon>
        <taxon>Lycopodioideae</taxon>
        <taxon>Diphasiastrum</taxon>
    </lineage>
</organism>
<evidence type="ECO:0000313" key="2">
    <source>
        <dbReference type="Proteomes" id="UP001162992"/>
    </source>
</evidence>